<keyword evidence="4 5" id="KW-0472">Membrane</keyword>
<gene>
    <name evidence="7" type="ORF">ABEG18_26450</name>
</gene>
<sequence length="112" mass="12125">MKTFLKALVLVPLALLITVFAVANRQVVAVQLDPLGWSDQNLTLSAPLFLVLLIAMGVGVIIGGCAVWFGQSRYRRAARLHAREAARTRAELERVREEAPAGRGLPAVSAIH</sequence>
<dbReference type="RefSeq" id="WP_406856011.1">
    <property type="nucleotide sequence ID" value="NZ_CP157484.1"/>
</dbReference>
<reference evidence="7" key="1">
    <citation type="submission" date="2024-05" db="EMBL/GenBank/DDBJ databases">
        <authorList>
            <person name="Kim S."/>
            <person name="Heo J."/>
            <person name="Choi H."/>
            <person name="Choi Y."/>
            <person name="Kwon S.-W."/>
            <person name="Kim Y."/>
        </authorList>
    </citation>
    <scope>NUCLEOTIDE SEQUENCE</scope>
    <source>
        <strain evidence="7">KACC 23698</strain>
    </source>
</reference>
<accession>A0AAU7JFU6</accession>
<evidence type="ECO:0000256" key="2">
    <source>
        <dbReference type="ARBA" id="ARBA00022692"/>
    </source>
</evidence>
<keyword evidence="3 5" id="KW-1133">Transmembrane helix</keyword>
<dbReference type="AlphaFoldDB" id="A0AAU7JFU6"/>
<dbReference type="Pfam" id="PF06305">
    <property type="entry name" value="LapA_dom"/>
    <property type="match status" value="1"/>
</dbReference>
<protein>
    <submittedName>
        <fullName evidence="7">LapA family protein</fullName>
    </submittedName>
</protein>
<evidence type="ECO:0000256" key="5">
    <source>
        <dbReference type="SAM" id="Phobius"/>
    </source>
</evidence>
<name>A0AAU7JFU6_9HYPH</name>
<dbReference type="GO" id="GO:0005886">
    <property type="term" value="C:plasma membrane"/>
    <property type="evidence" value="ECO:0007669"/>
    <property type="project" value="InterPro"/>
</dbReference>
<evidence type="ECO:0000313" key="7">
    <source>
        <dbReference type="EMBL" id="XBO39173.1"/>
    </source>
</evidence>
<organism evidence="7">
    <name type="scientific">Alsobacter sp. KACC 23698</name>
    <dbReference type="NCBI Taxonomy" id="3149229"/>
    <lineage>
        <taxon>Bacteria</taxon>
        <taxon>Pseudomonadati</taxon>
        <taxon>Pseudomonadota</taxon>
        <taxon>Alphaproteobacteria</taxon>
        <taxon>Hyphomicrobiales</taxon>
        <taxon>Alsobacteraceae</taxon>
        <taxon>Alsobacter</taxon>
    </lineage>
</organism>
<proteinExistence type="predicted"/>
<feature type="domain" description="Lipopolysaccharide assembly protein A" evidence="6">
    <location>
        <begin position="44"/>
        <end position="93"/>
    </location>
</feature>
<keyword evidence="1" id="KW-1003">Cell membrane</keyword>
<evidence type="ECO:0000256" key="4">
    <source>
        <dbReference type="ARBA" id="ARBA00023136"/>
    </source>
</evidence>
<dbReference type="InterPro" id="IPR010445">
    <property type="entry name" value="LapA_dom"/>
</dbReference>
<feature type="transmembrane region" description="Helical" evidence="5">
    <location>
        <begin position="49"/>
        <end position="69"/>
    </location>
</feature>
<evidence type="ECO:0000256" key="3">
    <source>
        <dbReference type="ARBA" id="ARBA00022989"/>
    </source>
</evidence>
<evidence type="ECO:0000259" key="6">
    <source>
        <dbReference type="Pfam" id="PF06305"/>
    </source>
</evidence>
<dbReference type="EMBL" id="CP157484">
    <property type="protein sequence ID" value="XBO39173.1"/>
    <property type="molecule type" value="Genomic_DNA"/>
</dbReference>
<evidence type="ECO:0000256" key="1">
    <source>
        <dbReference type="ARBA" id="ARBA00022475"/>
    </source>
</evidence>
<keyword evidence="2 5" id="KW-0812">Transmembrane</keyword>